<accession>A0ABN6D5E6</accession>
<proteinExistence type="predicted"/>
<organism evidence="1 2">
    <name type="scientific">Rhodoferax lithotrophicus</name>
    <dbReference type="NCBI Taxonomy" id="2798804"/>
    <lineage>
        <taxon>Bacteria</taxon>
        <taxon>Pseudomonadati</taxon>
        <taxon>Pseudomonadota</taxon>
        <taxon>Betaproteobacteria</taxon>
        <taxon>Burkholderiales</taxon>
        <taxon>Comamonadaceae</taxon>
        <taxon>Rhodoferax</taxon>
    </lineage>
</organism>
<sequence length="205" mass="23175">MANIRIKNQWFRDGPAKTPQQNASAMAFITWRVAQNTLKQMRSASFDIEIGPQYFAFTREVLVFLIQVIDRLAHERMAADLRAEFMTALVIRVAEVLQDNEDGLLGPTLAGQASSRDQFIDLFNELADHYADFGFNTDGPDFAFMRYLGHRIEALMPQKDQRWVVDQIMASEVPDAFGMIKRGLHGVLSTEPRPQRAVRAVASGD</sequence>
<reference evidence="1 2" key="1">
    <citation type="journal article" date="2021" name="Microbiol. Spectr.">
        <title>A Single Bacterium Capable of Oxidation and Reduction of Iron at Circumneutral pH.</title>
        <authorList>
            <person name="Kato S."/>
            <person name="Ohkuma M."/>
        </authorList>
    </citation>
    <scope>NUCLEOTIDE SEQUENCE [LARGE SCALE GENOMIC DNA]</scope>
    <source>
        <strain evidence="1 2">MIZ03</strain>
    </source>
</reference>
<keyword evidence="2" id="KW-1185">Reference proteome</keyword>
<name>A0ABN6D5E6_9BURK</name>
<protein>
    <recommendedName>
        <fullName evidence="3">Ubiquinol-cytochrome C chaperone</fullName>
    </recommendedName>
</protein>
<evidence type="ECO:0000313" key="1">
    <source>
        <dbReference type="EMBL" id="BCO27215.1"/>
    </source>
</evidence>
<dbReference type="EMBL" id="AP024238">
    <property type="protein sequence ID" value="BCO27215.1"/>
    <property type="molecule type" value="Genomic_DNA"/>
</dbReference>
<dbReference type="Proteomes" id="UP000824366">
    <property type="component" value="Chromosome"/>
</dbReference>
<evidence type="ECO:0008006" key="3">
    <source>
        <dbReference type="Google" id="ProtNLM"/>
    </source>
</evidence>
<dbReference type="RefSeq" id="WP_223911900.1">
    <property type="nucleotide sequence ID" value="NZ_AP024238.1"/>
</dbReference>
<gene>
    <name evidence="1" type="ORF">MIZ03_2103</name>
</gene>
<evidence type="ECO:0000313" key="2">
    <source>
        <dbReference type="Proteomes" id="UP000824366"/>
    </source>
</evidence>